<gene>
    <name evidence="6" type="primary">bdlA_5</name>
    <name evidence="6" type="ORF">NCTC9695_02438</name>
</gene>
<proteinExistence type="inferred from homology"/>
<dbReference type="PANTHER" id="PTHR32089:SF112">
    <property type="entry name" value="LYSOZYME-LIKE PROTEIN-RELATED"/>
    <property type="match status" value="1"/>
</dbReference>
<evidence type="ECO:0000259" key="5">
    <source>
        <dbReference type="PROSITE" id="PS50111"/>
    </source>
</evidence>
<dbReference type="InterPro" id="IPR004089">
    <property type="entry name" value="MCPsignal_dom"/>
</dbReference>
<accession>A0A447TAS4</accession>
<dbReference type="GO" id="GO:0007165">
    <property type="term" value="P:signal transduction"/>
    <property type="evidence" value="ECO:0007669"/>
    <property type="project" value="UniProtKB-KW"/>
</dbReference>
<dbReference type="PRINTS" id="PR00260">
    <property type="entry name" value="CHEMTRNSDUCR"/>
</dbReference>
<dbReference type="InterPro" id="IPR004090">
    <property type="entry name" value="Chemotax_Me-accpt_rcpt"/>
</dbReference>
<evidence type="ECO:0000256" key="3">
    <source>
        <dbReference type="PROSITE-ProRule" id="PRU00284"/>
    </source>
</evidence>
<dbReference type="PANTHER" id="PTHR32089">
    <property type="entry name" value="METHYL-ACCEPTING CHEMOTAXIS PROTEIN MCPB"/>
    <property type="match status" value="1"/>
</dbReference>
<evidence type="ECO:0000256" key="1">
    <source>
        <dbReference type="ARBA" id="ARBA00023224"/>
    </source>
</evidence>
<dbReference type="PROSITE" id="PS50111">
    <property type="entry name" value="CHEMOTAXIS_TRANSDUC_2"/>
    <property type="match status" value="1"/>
</dbReference>
<feature type="compositionally biased region" description="Low complexity" evidence="4">
    <location>
        <begin position="217"/>
        <end position="232"/>
    </location>
</feature>
<dbReference type="Pfam" id="PF00015">
    <property type="entry name" value="MCPsignal"/>
    <property type="match status" value="1"/>
</dbReference>
<dbReference type="SUPFAM" id="SSF58104">
    <property type="entry name" value="Methyl-accepting chemotaxis protein (MCP) signaling domain"/>
    <property type="match status" value="1"/>
</dbReference>
<dbReference type="EMBL" id="LR134182">
    <property type="protein sequence ID" value="VEB41996.1"/>
    <property type="molecule type" value="Genomic_DNA"/>
</dbReference>
<dbReference type="GO" id="GO:0016020">
    <property type="term" value="C:membrane"/>
    <property type="evidence" value="ECO:0007669"/>
    <property type="project" value="InterPro"/>
</dbReference>
<evidence type="ECO:0000256" key="2">
    <source>
        <dbReference type="ARBA" id="ARBA00029447"/>
    </source>
</evidence>
<feature type="domain" description="Methyl-accepting transducer" evidence="5">
    <location>
        <begin position="1"/>
        <end position="129"/>
    </location>
</feature>
<reference evidence="6 7" key="1">
    <citation type="submission" date="2018-12" db="EMBL/GenBank/DDBJ databases">
        <authorList>
            <consortium name="Pathogen Informatics"/>
        </authorList>
    </citation>
    <scope>NUCLEOTIDE SEQUENCE [LARGE SCALE GENOMIC DNA]</scope>
    <source>
        <strain evidence="6 7">NCTC9695</strain>
    </source>
</reference>
<feature type="compositionally biased region" description="Basic and acidic residues" evidence="4">
    <location>
        <begin position="172"/>
        <end position="186"/>
    </location>
</feature>
<dbReference type="AlphaFoldDB" id="A0A447TAS4"/>
<name>A0A447TAS4_CHRVL</name>
<sequence length="232" mass="24505">MIKDIADQTNLLALNAAIEAARAGELGRGFAVVADEVRNLAGRTAEATVQITRIVDAISSETRQAVSDVQHSSQQVDLSVGIAEEANQAMREVQDYNGQLVTSIVDIASATREQSSASVEIAQNVERISSMAQGNNLVVREVSAAVNQLRGLAEGLERLSAISSCSPALIRRGPEQDPDCDRRRDSAPGGLPRQRGGHRQQQHAAGDVQPPPPPLAEPGQQGAAAVSQQQPP</sequence>
<protein>
    <submittedName>
        <fullName evidence="6">Chemotaxis regulator BdlA</fullName>
    </submittedName>
</protein>
<keyword evidence="1 3" id="KW-0807">Transducer</keyword>
<dbReference type="GO" id="GO:0006935">
    <property type="term" value="P:chemotaxis"/>
    <property type="evidence" value="ECO:0007669"/>
    <property type="project" value="InterPro"/>
</dbReference>
<evidence type="ECO:0000313" key="7">
    <source>
        <dbReference type="Proteomes" id="UP000275777"/>
    </source>
</evidence>
<dbReference type="SMART" id="SM00283">
    <property type="entry name" value="MA"/>
    <property type="match status" value="1"/>
</dbReference>
<comment type="similarity">
    <text evidence="2">Belongs to the methyl-accepting chemotaxis (MCP) protein family.</text>
</comment>
<feature type="region of interest" description="Disordered" evidence="4">
    <location>
        <begin position="169"/>
        <end position="232"/>
    </location>
</feature>
<dbReference type="GO" id="GO:0004888">
    <property type="term" value="F:transmembrane signaling receptor activity"/>
    <property type="evidence" value="ECO:0007669"/>
    <property type="project" value="InterPro"/>
</dbReference>
<organism evidence="6 7">
    <name type="scientific">Chromobacterium violaceum</name>
    <dbReference type="NCBI Taxonomy" id="536"/>
    <lineage>
        <taxon>Bacteria</taxon>
        <taxon>Pseudomonadati</taxon>
        <taxon>Pseudomonadota</taxon>
        <taxon>Betaproteobacteria</taxon>
        <taxon>Neisseriales</taxon>
        <taxon>Chromobacteriaceae</taxon>
        <taxon>Chromobacterium</taxon>
    </lineage>
</organism>
<dbReference type="Gene3D" id="1.10.287.950">
    <property type="entry name" value="Methyl-accepting chemotaxis protein"/>
    <property type="match status" value="1"/>
</dbReference>
<dbReference type="Proteomes" id="UP000275777">
    <property type="component" value="Chromosome"/>
</dbReference>
<evidence type="ECO:0000313" key="6">
    <source>
        <dbReference type="EMBL" id="VEB41996.1"/>
    </source>
</evidence>
<evidence type="ECO:0000256" key="4">
    <source>
        <dbReference type="SAM" id="MobiDB-lite"/>
    </source>
</evidence>